<organism evidence="3 4">
    <name type="scientific">Hydrogenophaga pseudoflava</name>
    <name type="common">Pseudomonas carboxydoflava</name>
    <dbReference type="NCBI Taxonomy" id="47421"/>
    <lineage>
        <taxon>Bacteria</taxon>
        <taxon>Pseudomonadati</taxon>
        <taxon>Pseudomonadota</taxon>
        <taxon>Betaproteobacteria</taxon>
        <taxon>Burkholderiales</taxon>
        <taxon>Comamonadaceae</taxon>
        <taxon>Hydrogenophaga</taxon>
    </lineage>
</organism>
<keyword evidence="1" id="KW-0092">Biotin</keyword>
<proteinExistence type="predicted"/>
<dbReference type="PROSITE" id="PS50968">
    <property type="entry name" value="BIOTINYL_LIPOYL"/>
    <property type="match status" value="1"/>
</dbReference>
<dbReference type="InterPro" id="IPR050856">
    <property type="entry name" value="Biotin_carboxylase_complex"/>
</dbReference>
<feature type="domain" description="Lipoyl-binding" evidence="2">
    <location>
        <begin position="88"/>
        <end position="163"/>
    </location>
</feature>
<accession>A0A4P6WYB9</accession>
<dbReference type="PANTHER" id="PTHR18866:SF33">
    <property type="entry name" value="METHYLCROTONOYL-COA CARBOXYLASE SUBUNIT ALPHA, MITOCHONDRIAL-RELATED"/>
    <property type="match status" value="1"/>
</dbReference>
<name>A0A4P6WYB9_HYDPS</name>
<dbReference type="SUPFAM" id="SSF51230">
    <property type="entry name" value="Single hybrid motif"/>
    <property type="match status" value="1"/>
</dbReference>
<dbReference type="CDD" id="cd06850">
    <property type="entry name" value="biotinyl_domain"/>
    <property type="match status" value="1"/>
</dbReference>
<dbReference type="EC" id="4.1.1.70" evidence="3"/>
<keyword evidence="4" id="KW-1185">Reference proteome</keyword>
<evidence type="ECO:0000313" key="3">
    <source>
        <dbReference type="EMBL" id="QBM28630.1"/>
    </source>
</evidence>
<dbReference type="GO" id="GO:0016829">
    <property type="term" value="F:lyase activity"/>
    <property type="evidence" value="ECO:0007669"/>
    <property type="project" value="UniProtKB-KW"/>
</dbReference>
<dbReference type="AlphaFoldDB" id="A0A4P6WYB9"/>
<evidence type="ECO:0000259" key="2">
    <source>
        <dbReference type="PROSITE" id="PS50968"/>
    </source>
</evidence>
<dbReference type="InterPro" id="IPR000089">
    <property type="entry name" value="Biotin_lipoyl"/>
</dbReference>
<reference evidence="3 4" key="1">
    <citation type="submission" date="2019-03" db="EMBL/GenBank/DDBJ databases">
        <authorList>
            <person name="Sebastian G."/>
            <person name="Baumann P."/>
            <person name="Ruckert C."/>
            <person name="Kalinowski J."/>
            <person name="Nebel B."/>
            <person name="Takors R."/>
            <person name="Blombach B."/>
        </authorList>
    </citation>
    <scope>NUCLEOTIDE SEQUENCE [LARGE SCALE GENOMIC DNA]</scope>
    <source>
        <strain evidence="3 4">DSM 1084</strain>
    </source>
</reference>
<dbReference type="PANTHER" id="PTHR18866">
    <property type="entry name" value="CARBOXYLASE:PYRUVATE/ACETYL-COA/PROPIONYL-COA CARBOXYLASE"/>
    <property type="match status" value="1"/>
</dbReference>
<dbReference type="Gene3D" id="2.40.50.100">
    <property type="match status" value="1"/>
</dbReference>
<evidence type="ECO:0000256" key="1">
    <source>
        <dbReference type="ARBA" id="ARBA00023267"/>
    </source>
</evidence>
<dbReference type="Proteomes" id="UP000293912">
    <property type="component" value="Chromosome"/>
</dbReference>
<dbReference type="KEGG" id="hpse:HPF_13090"/>
<dbReference type="Pfam" id="PF00364">
    <property type="entry name" value="Biotin_lipoyl"/>
    <property type="match status" value="1"/>
</dbReference>
<protein>
    <submittedName>
        <fullName evidence="3">Glutaconyl-CoA decarboxylase subunit gamma</fullName>
        <ecNumber evidence="3">4.1.1.70</ecNumber>
    </submittedName>
</protein>
<sequence length="165" mass="17591">MRRRYLIDGQTHDVVVTRSIHGGFSIVRDGRRIDARAEGLPDGRQRFHIDGQEHAVWVACSEKSAFLHSNLSGAIEIETVDAAGGAGQARTGASDTLVAPMPGTVIAVQVCEGDMVNAGQPLMVIESMKLETTLFAPREARIQAVHFGVGATFGLKAILLTLADA</sequence>
<gene>
    <name evidence="3" type="primary">gcdC</name>
    <name evidence="3" type="ORF">HPF_13090</name>
</gene>
<keyword evidence="3" id="KW-0456">Lyase</keyword>
<dbReference type="InterPro" id="IPR011053">
    <property type="entry name" value="Single_hybrid_motif"/>
</dbReference>
<dbReference type="EMBL" id="CP037867">
    <property type="protein sequence ID" value="QBM28630.1"/>
    <property type="molecule type" value="Genomic_DNA"/>
</dbReference>
<evidence type="ECO:0000313" key="4">
    <source>
        <dbReference type="Proteomes" id="UP000293912"/>
    </source>
</evidence>